<dbReference type="Proteomes" id="UP001615550">
    <property type="component" value="Unassembled WGS sequence"/>
</dbReference>
<evidence type="ECO:0000313" key="3">
    <source>
        <dbReference type="Proteomes" id="UP001615550"/>
    </source>
</evidence>
<gene>
    <name evidence="2" type="ORF">ACD661_06455</name>
</gene>
<protein>
    <recommendedName>
        <fullName evidence="1">SidC N-terminal domain-containing protein</fullName>
    </recommendedName>
</protein>
<dbReference type="EMBL" id="JBGORX010000001">
    <property type="protein sequence ID" value="MFJ1268191.1"/>
    <property type="molecule type" value="Genomic_DNA"/>
</dbReference>
<sequence length="782" mass="88792">MTKYHIQAIFSHKKFILSTLWFTIAFYCAIKDLNTNLMLISLKEPPSPRYIHINPTTNQIHLLVPIVGGQEISTDNTCQATAALRKFFDGGALNELIMYQNALTFDIGLLTHDNPLRIAKEERLTQINVYIEAVRAMRYSYGHALNTFLAKPSNLYSIQLRPREQDSESRVINPVFSVVRQNDNSGRPLSALYNAMYQVFPATTITPCTPQSSLSTAVLNNLSPSPTFEEIVKVLTAQCKKTFSMEIDFTSYFNLINNQVIKQTVNQAYIDALMGYDEDPATPEEYIQTLLGTCAPNLWGTIPTLMSPFYSLPPTTSVEEKTEQLSIITQFYLANLNIYCKAKGISTQNFGAILDASPALSHDLTQTIATALSLGNQIEQTICAFYTHHAPQFELSRPFTPTDITLVQQQFERTYRTITATKDNPHMDDFMILDREATGAHFVTHQGSICVNFAEVVTLEAANQNYFARIRTDFLEHPVEISNKNEGIVATVNIELETLLTQVNDEQFQLLPQEVKDACHALPDFQMRQFLHDVAKGRQTEAENSLTPMQNNTQMLLQTPGLFTDYSGRTFYCTAYEYAYWAKDTQMRRMLEAHMDDETKTLLLARIERIEQHGLAYQQRGQNFQSKHFDMTPLIKSIEEYIRGWNNWLREGNTNASHVARMKIGKAQREVPAHVAHEYCRPDKSFETRRDFRETTLPRGLNYDNLGQCWFPLKSSSAGLGFDFAFIRGGMPGVRSMWAGIPPCLIDLGAMYELDEVRTAELAQSRENLSERTNRVAICLIG</sequence>
<feature type="domain" description="SidC N-terminal" evidence="1">
    <location>
        <begin position="40"/>
        <end position="460"/>
    </location>
</feature>
<dbReference type="RefSeq" id="WP_400187007.1">
    <property type="nucleotide sequence ID" value="NZ_JBGORX010000001.1"/>
</dbReference>
<name>A0ABW8D677_9GAMM</name>
<evidence type="ECO:0000259" key="1">
    <source>
        <dbReference type="Pfam" id="PF18219"/>
    </source>
</evidence>
<dbReference type="InterPro" id="IPR041264">
    <property type="entry name" value="SidC_N"/>
</dbReference>
<keyword evidence="3" id="KW-1185">Reference proteome</keyword>
<proteinExistence type="predicted"/>
<accession>A0ABW8D677</accession>
<organism evidence="2 3">
    <name type="scientific">Legionella lytica</name>
    <dbReference type="NCBI Taxonomy" id="96232"/>
    <lineage>
        <taxon>Bacteria</taxon>
        <taxon>Pseudomonadati</taxon>
        <taxon>Pseudomonadota</taxon>
        <taxon>Gammaproteobacteria</taxon>
        <taxon>Legionellales</taxon>
        <taxon>Legionellaceae</taxon>
        <taxon>Legionella</taxon>
    </lineage>
</organism>
<dbReference type="Pfam" id="PF18219">
    <property type="entry name" value="SidC_N"/>
    <property type="match status" value="1"/>
</dbReference>
<evidence type="ECO:0000313" key="2">
    <source>
        <dbReference type="EMBL" id="MFJ1268191.1"/>
    </source>
</evidence>
<reference evidence="2 3" key="1">
    <citation type="submission" date="2024-08" db="EMBL/GenBank/DDBJ databases">
        <title>Draft Genome Sequence of Legionella lytica strain DSB2004, Isolated From a Fire Sprinkler System.</title>
        <authorList>
            <person name="Everhart A.D."/>
            <person name="Kidane D.T."/>
            <person name="Farone A.L."/>
            <person name="Farone M.B."/>
        </authorList>
    </citation>
    <scope>NUCLEOTIDE SEQUENCE [LARGE SCALE GENOMIC DNA]</scope>
    <source>
        <strain evidence="2 3">DSB2004</strain>
    </source>
</reference>
<comment type="caution">
    <text evidence="2">The sequence shown here is derived from an EMBL/GenBank/DDBJ whole genome shotgun (WGS) entry which is preliminary data.</text>
</comment>